<feature type="domain" description="Adaptor protein ClpS core" evidence="3">
    <location>
        <begin position="22"/>
        <end position="89"/>
    </location>
</feature>
<dbReference type="InterPro" id="IPR022935">
    <property type="entry name" value="ClpS"/>
</dbReference>
<dbReference type="HAMAP" id="MF_00302">
    <property type="entry name" value="ClpS"/>
    <property type="match status" value="1"/>
</dbReference>
<comment type="similarity">
    <text evidence="1">Belongs to the ClpS family.</text>
</comment>
<dbReference type="Proteomes" id="UP000324974">
    <property type="component" value="Chromosome"/>
</dbReference>
<dbReference type="EMBL" id="CP042425">
    <property type="protein sequence ID" value="QEL20093.1"/>
    <property type="molecule type" value="Genomic_DNA"/>
</dbReference>
<evidence type="ECO:0000313" key="5">
    <source>
        <dbReference type="Proteomes" id="UP000324974"/>
    </source>
</evidence>
<protein>
    <recommendedName>
        <fullName evidence="1">ATP-dependent Clp protease adapter protein ClpS</fullName>
    </recommendedName>
</protein>
<evidence type="ECO:0000256" key="1">
    <source>
        <dbReference type="HAMAP-Rule" id="MF_00302"/>
    </source>
</evidence>
<feature type="region of interest" description="Disordered" evidence="2">
    <location>
        <begin position="93"/>
        <end position="112"/>
    </location>
</feature>
<dbReference type="GO" id="GO:0006508">
    <property type="term" value="P:proteolysis"/>
    <property type="evidence" value="ECO:0007669"/>
    <property type="project" value="UniProtKB-UniRule"/>
</dbReference>
<proteinExistence type="inferred from homology"/>
<evidence type="ECO:0000313" key="4">
    <source>
        <dbReference type="EMBL" id="QEL20093.1"/>
    </source>
</evidence>
<dbReference type="Gene3D" id="3.30.1390.10">
    <property type="match status" value="1"/>
</dbReference>
<dbReference type="AlphaFoldDB" id="A0A5C1APP3"/>
<dbReference type="PANTHER" id="PTHR33473">
    <property type="entry name" value="ATP-DEPENDENT CLP PROTEASE ADAPTER PROTEIN CLPS1, CHLOROPLASTIC"/>
    <property type="match status" value="1"/>
</dbReference>
<dbReference type="Pfam" id="PF02617">
    <property type="entry name" value="ClpS"/>
    <property type="match status" value="1"/>
</dbReference>
<dbReference type="InterPro" id="IPR003769">
    <property type="entry name" value="ClpS_core"/>
</dbReference>
<dbReference type="KEGG" id="lrs:PX52LOC_07181"/>
<comment type="subunit">
    <text evidence="1">Binds to the N-terminal domain of the chaperone ClpA.</text>
</comment>
<accession>A0A5C1APP3</accession>
<organism evidence="4 5">
    <name type="scientific">Limnoglobus roseus</name>
    <dbReference type="NCBI Taxonomy" id="2598579"/>
    <lineage>
        <taxon>Bacteria</taxon>
        <taxon>Pseudomonadati</taxon>
        <taxon>Planctomycetota</taxon>
        <taxon>Planctomycetia</taxon>
        <taxon>Gemmatales</taxon>
        <taxon>Gemmataceae</taxon>
        <taxon>Limnoglobus</taxon>
    </lineage>
</organism>
<evidence type="ECO:0000256" key="2">
    <source>
        <dbReference type="SAM" id="MobiDB-lite"/>
    </source>
</evidence>
<sequence>MSSPAITLPKTRPEEQTDTRTKRQPPYAVILHNDDLSTMEFVVTVLRKVFGYTVEKCVQMMLEAHNQNRCVVWTGTMELAELKADQIISCGPDPDRADQGAEPLRVSVEPAA</sequence>
<gene>
    <name evidence="1" type="primary">clpS</name>
    <name evidence="4" type="ORF">PX52LOC_07181</name>
</gene>
<dbReference type="SUPFAM" id="SSF54736">
    <property type="entry name" value="ClpS-like"/>
    <property type="match status" value="1"/>
</dbReference>
<evidence type="ECO:0000259" key="3">
    <source>
        <dbReference type="Pfam" id="PF02617"/>
    </source>
</evidence>
<keyword evidence="4" id="KW-0378">Hydrolase</keyword>
<name>A0A5C1APP3_9BACT</name>
<reference evidence="5" key="1">
    <citation type="submission" date="2019-08" db="EMBL/GenBank/DDBJ databases">
        <title>Limnoglobus roseus gen. nov., sp. nov., a novel freshwater planctomycete with a giant genome from the family Gemmataceae.</title>
        <authorList>
            <person name="Kulichevskaya I.S."/>
            <person name="Naumoff D.G."/>
            <person name="Miroshnikov K."/>
            <person name="Ivanova A."/>
            <person name="Philippov D.A."/>
            <person name="Hakobyan A."/>
            <person name="Rijpstra I.C."/>
            <person name="Sinninghe Damste J.S."/>
            <person name="Liesack W."/>
            <person name="Dedysh S.N."/>
        </authorList>
    </citation>
    <scope>NUCLEOTIDE SEQUENCE [LARGE SCALE GENOMIC DNA]</scope>
    <source>
        <strain evidence="5">PX52</strain>
    </source>
</reference>
<dbReference type="GO" id="GO:0030163">
    <property type="term" value="P:protein catabolic process"/>
    <property type="evidence" value="ECO:0007669"/>
    <property type="project" value="InterPro"/>
</dbReference>
<comment type="function">
    <text evidence="1">Involved in the modulation of the specificity of the ClpAP-mediated ATP-dependent protein degradation.</text>
</comment>
<dbReference type="RefSeq" id="WP_149114420.1">
    <property type="nucleotide sequence ID" value="NZ_CP042425.1"/>
</dbReference>
<feature type="compositionally biased region" description="Basic and acidic residues" evidence="2">
    <location>
        <begin position="11"/>
        <end position="21"/>
    </location>
</feature>
<feature type="region of interest" description="Disordered" evidence="2">
    <location>
        <begin position="1"/>
        <end position="24"/>
    </location>
</feature>
<dbReference type="GO" id="GO:0008233">
    <property type="term" value="F:peptidase activity"/>
    <property type="evidence" value="ECO:0007669"/>
    <property type="project" value="UniProtKB-KW"/>
</dbReference>
<dbReference type="OrthoDB" id="286350at2"/>
<keyword evidence="4" id="KW-0645">Protease</keyword>
<dbReference type="PANTHER" id="PTHR33473:SF17">
    <property type="entry name" value="ATP-DEPENDENT CLP PROTEASE ADAPTER PROTEIN CLPS1, CHLOROPLASTIC"/>
    <property type="match status" value="1"/>
</dbReference>
<dbReference type="InterPro" id="IPR014719">
    <property type="entry name" value="Ribosomal_bL12_C/ClpS-like"/>
</dbReference>
<keyword evidence="5" id="KW-1185">Reference proteome</keyword>